<keyword evidence="1" id="KW-0472">Membrane</keyword>
<comment type="caution">
    <text evidence="2">The sequence shown here is derived from an EMBL/GenBank/DDBJ whole genome shotgun (WGS) entry which is preliminary data.</text>
</comment>
<reference evidence="2 3" key="1">
    <citation type="submission" date="2019-02" db="EMBL/GenBank/DDBJ databases">
        <title>Genomic Encyclopedia of Type Strains, Phase IV (KMG-IV): sequencing the most valuable type-strain genomes for metagenomic binning, comparative biology and taxonomic classification.</title>
        <authorList>
            <person name="Goeker M."/>
        </authorList>
    </citation>
    <scope>NUCLEOTIDE SEQUENCE [LARGE SCALE GENOMIC DNA]</scope>
    <source>
        <strain evidence="2 3">DSM 105135</strain>
    </source>
</reference>
<feature type="transmembrane region" description="Helical" evidence="1">
    <location>
        <begin position="33"/>
        <end position="54"/>
    </location>
</feature>
<evidence type="ECO:0000256" key="1">
    <source>
        <dbReference type="SAM" id="Phobius"/>
    </source>
</evidence>
<keyword evidence="1" id="KW-0812">Transmembrane</keyword>
<accession>A0A4Q7ZDJ4</accession>
<dbReference type="Proteomes" id="UP000292423">
    <property type="component" value="Unassembled WGS sequence"/>
</dbReference>
<protein>
    <recommendedName>
        <fullName evidence="4">CTP synthetase</fullName>
    </recommendedName>
</protein>
<keyword evidence="3" id="KW-1185">Reference proteome</keyword>
<dbReference type="AlphaFoldDB" id="A0A4Q7ZDJ4"/>
<evidence type="ECO:0008006" key="4">
    <source>
        <dbReference type="Google" id="ProtNLM"/>
    </source>
</evidence>
<dbReference type="OrthoDB" id="6658954at2"/>
<evidence type="ECO:0000313" key="2">
    <source>
        <dbReference type="EMBL" id="RZU48105.1"/>
    </source>
</evidence>
<gene>
    <name evidence="2" type="ORF">EV700_1078</name>
</gene>
<proteinExistence type="predicted"/>
<dbReference type="EMBL" id="SHKX01000010">
    <property type="protein sequence ID" value="RZU48105.1"/>
    <property type="molecule type" value="Genomic_DNA"/>
</dbReference>
<dbReference type="RefSeq" id="WP_130411436.1">
    <property type="nucleotide sequence ID" value="NZ_SHKX01000010.1"/>
</dbReference>
<sequence>MNWRLAGILFALVFVVVAGSVMTAALAMGYTDSTAMVATLVLGFLVSVPATIVVTKQLQEFIKTVPH</sequence>
<evidence type="ECO:0000313" key="3">
    <source>
        <dbReference type="Proteomes" id="UP000292423"/>
    </source>
</evidence>
<keyword evidence="1" id="KW-1133">Transmembrane helix</keyword>
<name>A0A4Q7ZDJ4_9GAMM</name>
<organism evidence="2 3">
    <name type="scientific">Fluviicoccus keumensis</name>
    <dbReference type="NCBI Taxonomy" id="1435465"/>
    <lineage>
        <taxon>Bacteria</taxon>
        <taxon>Pseudomonadati</taxon>
        <taxon>Pseudomonadota</taxon>
        <taxon>Gammaproteobacteria</taxon>
        <taxon>Moraxellales</taxon>
        <taxon>Moraxellaceae</taxon>
        <taxon>Fluviicoccus</taxon>
    </lineage>
</organism>